<sequence length="51" mass="5974">MQTYHSHVNMDTKYKRYNSDAGLNYVSDFRRIGSSFSYGKVTFTIIIMICI</sequence>
<dbReference type="EMBL" id="GBRH01171978">
    <property type="protein sequence ID" value="JAE25918.1"/>
    <property type="molecule type" value="Transcribed_RNA"/>
</dbReference>
<name>A0A0A9GZ97_ARUDO</name>
<reference evidence="1" key="2">
    <citation type="journal article" date="2015" name="Data Brief">
        <title>Shoot transcriptome of the giant reed, Arundo donax.</title>
        <authorList>
            <person name="Barrero R.A."/>
            <person name="Guerrero F.D."/>
            <person name="Moolhuijzen P."/>
            <person name="Goolsby J.A."/>
            <person name="Tidwell J."/>
            <person name="Bellgard S.E."/>
            <person name="Bellgard M.I."/>
        </authorList>
    </citation>
    <scope>NUCLEOTIDE SEQUENCE</scope>
    <source>
        <tissue evidence="1">Shoot tissue taken approximately 20 cm above the soil surface</tissue>
    </source>
</reference>
<dbReference type="AlphaFoldDB" id="A0A0A9GZ97"/>
<reference evidence="1" key="1">
    <citation type="submission" date="2014-09" db="EMBL/GenBank/DDBJ databases">
        <authorList>
            <person name="Magalhaes I.L.F."/>
            <person name="Oliveira U."/>
            <person name="Santos F.R."/>
            <person name="Vidigal T.H.D.A."/>
            <person name="Brescovit A.D."/>
            <person name="Santos A.J."/>
        </authorList>
    </citation>
    <scope>NUCLEOTIDE SEQUENCE</scope>
    <source>
        <tissue evidence="1">Shoot tissue taken approximately 20 cm above the soil surface</tissue>
    </source>
</reference>
<evidence type="ECO:0000313" key="1">
    <source>
        <dbReference type="EMBL" id="JAE25918.1"/>
    </source>
</evidence>
<protein>
    <submittedName>
        <fullName evidence="1">Uncharacterized protein</fullName>
    </submittedName>
</protein>
<organism evidence="1">
    <name type="scientific">Arundo donax</name>
    <name type="common">Giant reed</name>
    <name type="synonym">Donax arundinaceus</name>
    <dbReference type="NCBI Taxonomy" id="35708"/>
    <lineage>
        <taxon>Eukaryota</taxon>
        <taxon>Viridiplantae</taxon>
        <taxon>Streptophyta</taxon>
        <taxon>Embryophyta</taxon>
        <taxon>Tracheophyta</taxon>
        <taxon>Spermatophyta</taxon>
        <taxon>Magnoliopsida</taxon>
        <taxon>Liliopsida</taxon>
        <taxon>Poales</taxon>
        <taxon>Poaceae</taxon>
        <taxon>PACMAD clade</taxon>
        <taxon>Arundinoideae</taxon>
        <taxon>Arundineae</taxon>
        <taxon>Arundo</taxon>
    </lineage>
</organism>
<accession>A0A0A9GZ97</accession>
<proteinExistence type="predicted"/>